<evidence type="ECO:0000256" key="1">
    <source>
        <dbReference type="SAM" id="Coils"/>
    </source>
</evidence>
<dbReference type="Proteomes" id="UP000664534">
    <property type="component" value="Unassembled WGS sequence"/>
</dbReference>
<feature type="region of interest" description="Disordered" evidence="2">
    <location>
        <begin position="311"/>
        <end position="338"/>
    </location>
</feature>
<gene>
    <name evidence="3" type="ORF">IMSHALPRED_010510</name>
</gene>
<sequence length="512" mass="59450">MDRTKTPNNMFQQLLDAAENSDSQSGAPSQHMTPRSAGSGVQERHRTIGQLLQPLLQELPQSQERPRTFRQLLQRLLQELSQGQSRSQQQLQQLSQDLLQQQTQEQPQEQYWTQFQHRLQELQEVLREQQQRRGQELLQLQRLQQLGLHLQHFERQQQHHHHQHQQYLQQQERQPQPQQQQSQQQQQPQQRHYYHHQQQQQKPQEQHQYFRQPEGQQQQEQQEQERQKQQQQYRQDQEQLLVLQQQQQPQYQEQFSRYDDRPQRHHQGFGQLLGQLQLRAVFEAQRPAPTRLPFSHQLSQPGFQPLEIDHGQPSIRDPRPHGVQHQQRAPHPLAPPENTFGTVEPISDILRDADGPLMSSEGLFRYMPEFVDLNYGIAGLSPNDIGIGTDSFNGNSLHFDGNLGGRDGQIYPPQEETGPDTSQPFGFGGLGNGPVPIDGRTRERNLGNPIRVDSASNLDSGEQTYTGLEVRRSRDNANGSAVRISAPYAYSSPGAEEEPTYQLQEEMEEGFL</sequence>
<feature type="compositionally biased region" description="Low complexity" evidence="2">
    <location>
        <begin position="165"/>
        <end position="221"/>
    </location>
</feature>
<comment type="caution">
    <text evidence="3">The sequence shown here is derived from an EMBL/GenBank/DDBJ whole genome shotgun (WGS) entry which is preliminary data.</text>
</comment>
<feature type="compositionally biased region" description="Polar residues" evidence="2">
    <location>
        <begin position="20"/>
        <end position="33"/>
    </location>
</feature>
<feature type="compositionally biased region" description="Low complexity" evidence="2">
    <location>
        <begin position="229"/>
        <end position="254"/>
    </location>
</feature>
<evidence type="ECO:0000313" key="3">
    <source>
        <dbReference type="EMBL" id="CAF9936222.1"/>
    </source>
</evidence>
<proteinExistence type="predicted"/>
<name>A0A8H3G3V5_9LECA</name>
<evidence type="ECO:0000313" key="4">
    <source>
        <dbReference type="Proteomes" id="UP000664534"/>
    </source>
</evidence>
<keyword evidence="1" id="KW-0175">Coiled coil</keyword>
<feature type="region of interest" description="Disordered" evidence="2">
    <location>
        <begin position="1"/>
        <end position="44"/>
    </location>
</feature>
<feature type="compositionally biased region" description="Polar residues" evidence="2">
    <location>
        <begin position="1"/>
        <end position="12"/>
    </location>
</feature>
<keyword evidence="4" id="KW-1185">Reference proteome</keyword>
<dbReference type="AlphaFoldDB" id="A0A8H3G3V5"/>
<dbReference type="EMBL" id="CAJPDT010000089">
    <property type="protein sequence ID" value="CAF9936222.1"/>
    <property type="molecule type" value="Genomic_DNA"/>
</dbReference>
<reference evidence="3" key="1">
    <citation type="submission" date="2021-03" db="EMBL/GenBank/DDBJ databases">
        <authorList>
            <person name="Tagirdzhanova G."/>
        </authorList>
    </citation>
    <scope>NUCLEOTIDE SEQUENCE</scope>
</reference>
<feature type="region of interest" description="Disordered" evidence="2">
    <location>
        <begin position="154"/>
        <end position="265"/>
    </location>
</feature>
<accession>A0A8H3G3V5</accession>
<feature type="coiled-coil region" evidence="1">
    <location>
        <begin position="77"/>
        <end position="146"/>
    </location>
</feature>
<organism evidence="3 4">
    <name type="scientific">Imshaugia aleurites</name>
    <dbReference type="NCBI Taxonomy" id="172621"/>
    <lineage>
        <taxon>Eukaryota</taxon>
        <taxon>Fungi</taxon>
        <taxon>Dikarya</taxon>
        <taxon>Ascomycota</taxon>
        <taxon>Pezizomycotina</taxon>
        <taxon>Lecanoromycetes</taxon>
        <taxon>OSLEUM clade</taxon>
        <taxon>Lecanoromycetidae</taxon>
        <taxon>Lecanorales</taxon>
        <taxon>Lecanorineae</taxon>
        <taxon>Parmeliaceae</taxon>
        <taxon>Imshaugia</taxon>
    </lineage>
</organism>
<feature type="region of interest" description="Disordered" evidence="2">
    <location>
        <begin position="473"/>
        <end position="512"/>
    </location>
</feature>
<feature type="region of interest" description="Disordered" evidence="2">
    <location>
        <begin position="440"/>
        <end position="460"/>
    </location>
</feature>
<protein>
    <submittedName>
        <fullName evidence="3">Uncharacterized protein</fullName>
    </submittedName>
</protein>
<evidence type="ECO:0000256" key="2">
    <source>
        <dbReference type="SAM" id="MobiDB-lite"/>
    </source>
</evidence>
<feature type="compositionally biased region" description="Acidic residues" evidence="2">
    <location>
        <begin position="495"/>
        <end position="512"/>
    </location>
</feature>